<keyword evidence="3" id="KW-0805">Transcription regulation</keyword>
<keyword evidence="6" id="KW-0539">Nucleus</keyword>
<organism evidence="7 8">
    <name type="scientific">Cinchona calisaya</name>
    <dbReference type="NCBI Taxonomy" id="153742"/>
    <lineage>
        <taxon>Eukaryota</taxon>
        <taxon>Viridiplantae</taxon>
        <taxon>Streptophyta</taxon>
        <taxon>Embryophyta</taxon>
        <taxon>Tracheophyta</taxon>
        <taxon>Spermatophyta</taxon>
        <taxon>Magnoliopsida</taxon>
        <taxon>eudicotyledons</taxon>
        <taxon>Gunneridae</taxon>
        <taxon>Pentapetalae</taxon>
        <taxon>asterids</taxon>
        <taxon>lamiids</taxon>
        <taxon>Gentianales</taxon>
        <taxon>Rubiaceae</taxon>
        <taxon>Cinchonoideae</taxon>
        <taxon>Cinchoneae</taxon>
        <taxon>Cinchona</taxon>
    </lineage>
</organism>
<keyword evidence="4" id="KW-0238">DNA-binding</keyword>
<evidence type="ECO:0000256" key="6">
    <source>
        <dbReference type="ARBA" id="ARBA00023242"/>
    </source>
</evidence>
<evidence type="ECO:0000313" key="8">
    <source>
        <dbReference type="Proteomes" id="UP001630127"/>
    </source>
</evidence>
<reference evidence="7 8" key="1">
    <citation type="submission" date="2024-11" db="EMBL/GenBank/DDBJ databases">
        <title>A near-complete genome assembly of Cinchona calisaya.</title>
        <authorList>
            <person name="Lian D.C."/>
            <person name="Zhao X.W."/>
            <person name="Wei L."/>
        </authorList>
    </citation>
    <scope>NUCLEOTIDE SEQUENCE [LARGE SCALE GENOMIC DNA]</scope>
    <source>
        <tissue evidence="7">Nenye</tissue>
    </source>
</reference>
<protein>
    <recommendedName>
        <fullName evidence="9">snRNA-activating protein complex subunit</fullName>
    </recommendedName>
</protein>
<evidence type="ECO:0000256" key="5">
    <source>
        <dbReference type="ARBA" id="ARBA00023163"/>
    </source>
</evidence>
<dbReference type="GO" id="GO:0003677">
    <property type="term" value="F:DNA binding"/>
    <property type="evidence" value="ECO:0007669"/>
    <property type="project" value="UniProtKB-KW"/>
</dbReference>
<evidence type="ECO:0000256" key="4">
    <source>
        <dbReference type="ARBA" id="ARBA00023125"/>
    </source>
</evidence>
<dbReference type="AlphaFoldDB" id="A0ABD2ZJ28"/>
<dbReference type="PANTHER" id="PTHR13421">
    <property type="entry name" value="SNRNA-ACTIVATING PROTEIN COMPLEX SUBUNIT 3"/>
    <property type="match status" value="1"/>
</dbReference>
<dbReference type="EMBL" id="JBJUIK010000009">
    <property type="protein sequence ID" value="KAL3518846.1"/>
    <property type="molecule type" value="Genomic_DNA"/>
</dbReference>
<name>A0ABD2ZJ28_9GENT</name>
<keyword evidence="5" id="KW-0804">Transcription</keyword>
<evidence type="ECO:0000256" key="3">
    <source>
        <dbReference type="ARBA" id="ARBA00023015"/>
    </source>
</evidence>
<proteinExistence type="inferred from homology"/>
<comment type="subcellular location">
    <subcellularLocation>
        <location evidence="1">Nucleus</location>
    </subcellularLocation>
</comment>
<comment type="similarity">
    <text evidence="2">Belongs to the SNAPC3/SRD2 family.</text>
</comment>
<dbReference type="Proteomes" id="UP001630127">
    <property type="component" value="Unassembled WGS sequence"/>
</dbReference>
<keyword evidence="8" id="KW-1185">Reference proteome</keyword>
<evidence type="ECO:0000256" key="1">
    <source>
        <dbReference type="ARBA" id="ARBA00004123"/>
    </source>
</evidence>
<evidence type="ECO:0000313" key="7">
    <source>
        <dbReference type="EMBL" id="KAL3518846.1"/>
    </source>
</evidence>
<evidence type="ECO:0000256" key="2">
    <source>
        <dbReference type="ARBA" id="ARBA00010410"/>
    </source>
</evidence>
<evidence type="ECO:0008006" key="9">
    <source>
        <dbReference type="Google" id="ProtNLM"/>
    </source>
</evidence>
<accession>A0ABD2ZJ28</accession>
<gene>
    <name evidence="7" type="ORF">ACH5RR_021435</name>
</gene>
<sequence>MPTVEPSNVGDEQFVSIPRGAPIFVPHMVGPLTRVSEFESSVYEELQNLKAEIGWDSLEICDYEICVDDLKIIKEELVKRAFEEAFEDWQLTENVMRKTEQSCRSGLNDGTASATLNPCIRRPEGGRDTLISCESSSGAPGDCEKILLNENISKKRKRKRKRKRRVKRESFDLEEGYVAKVQELASIKQKQDEDKTAVRLHSFNGSCRNQCATSSQSKNEKMISLKSTSISAKVRSSNATEYVPVHFPEVILCLEVYHNRRTCLKAQEILVLGRQFLTEVRDKICCATDEIMKRAGRHDPSGYFLVEDVFCNDMREHSSIDYSKPIFEWLEHSRNDALQKWEFIVSGEQHQQQKQKAFLDNNAKIQLPIFKAVDMQKTRFCDIKFRLGAGYIYCHQGICRHLIIIRDMRLIHPEDVQNRAAYPLITFQPKVRFRKCSVCKIYKATKITIDDKWAQENPCYFCDLCYYMLHYANGSLLYDDFSVYDYFHE</sequence>
<dbReference type="Pfam" id="PF12251">
    <property type="entry name" value="SNAPC3"/>
    <property type="match status" value="1"/>
</dbReference>
<dbReference type="GO" id="GO:0005634">
    <property type="term" value="C:nucleus"/>
    <property type="evidence" value="ECO:0007669"/>
    <property type="project" value="UniProtKB-SubCell"/>
</dbReference>
<dbReference type="InterPro" id="IPR022042">
    <property type="entry name" value="snRNA-activating_su3"/>
</dbReference>
<dbReference type="PANTHER" id="PTHR13421:SF16">
    <property type="entry name" value="SNRNA-ACTIVATING PROTEIN COMPLEX SUBUNIT 3"/>
    <property type="match status" value="1"/>
</dbReference>
<comment type="caution">
    <text evidence="7">The sequence shown here is derived from an EMBL/GenBank/DDBJ whole genome shotgun (WGS) entry which is preliminary data.</text>
</comment>